<dbReference type="InterPro" id="IPR049550">
    <property type="entry name" value="RecD_N"/>
</dbReference>
<dbReference type="GO" id="GO:0009338">
    <property type="term" value="C:exodeoxyribonuclease V complex"/>
    <property type="evidence" value="ECO:0007669"/>
    <property type="project" value="InterPro"/>
</dbReference>
<dbReference type="AlphaFoldDB" id="A0A7C9TL97"/>
<dbReference type="GO" id="GO:0043139">
    <property type="term" value="F:5'-3' DNA helicase activity"/>
    <property type="evidence" value="ECO:0007669"/>
    <property type="project" value="UniProtKB-UniRule"/>
</dbReference>
<proteinExistence type="inferred from homology"/>
<evidence type="ECO:0000256" key="8">
    <source>
        <dbReference type="ARBA" id="ARBA00023125"/>
    </source>
</evidence>
<dbReference type="Pfam" id="PF21185">
    <property type="entry name" value="RecD_N"/>
    <property type="match status" value="1"/>
</dbReference>
<feature type="region of interest" description="Disordered" evidence="12">
    <location>
        <begin position="1"/>
        <end position="48"/>
    </location>
</feature>
<feature type="domain" description="AAA+ ATPase" evidence="13">
    <location>
        <begin position="282"/>
        <end position="489"/>
    </location>
</feature>
<keyword evidence="6 11" id="KW-0269">Exonuclease</keyword>
<dbReference type="Gene3D" id="3.40.50.300">
    <property type="entry name" value="P-loop containing nucleotide triphosphate hydrolases"/>
    <property type="match status" value="3"/>
</dbReference>
<evidence type="ECO:0000256" key="9">
    <source>
        <dbReference type="ARBA" id="ARBA00023204"/>
    </source>
</evidence>
<evidence type="ECO:0000256" key="6">
    <source>
        <dbReference type="ARBA" id="ARBA00022839"/>
    </source>
</evidence>
<keyword evidence="15" id="KW-1185">Reference proteome</keyword>
<dbReference type="CDD" id="cd17933">
    <property type="entry name" value="DEXSc_RecD-like"/>
    <property type="match status" value="1"/>
</dbReference>
<keyword evidence="10 11" id="KW-0413">Isomerase</keyword>
<dbReference type="Pfam" id="PF13245">
    <property type="entry name" value="AAA_19"/>
    <property type="match status" value="1"/>
</dbReference>
<dbReference type="GO" id="GO:0017116">
    <property type="term" value="F:single-stranded DNA helicase activity"/>
    <property type="evidence" value="ECO:0007669"/>
    <property type="project" value="TreeGrafter"/>
</dbReference>
<keyword evidence="2 11" id="KW-0547">Nucleotide-binding</keyword>
<evidence type="ECO:0000256" key="1">
    <source>
        <dbReference type="ARBA" id="ARBA00022722"/>
    </source>
</evidence>
<dbReference type="CDD" id="cd18809">
    <property type="entry name" value="SF1_C_RecD"/>
    <property type="match status" value="1"/>
</dbReference>
<dbReference type="Gene3D" id="1.10.10.1020">
    <property type="entry name" value="RecBCD complex, subunit RecD, N-terminal domain"/>
    <property type="match status" value="1"/>
</dbReference>
<keyword evidence="5 11" id="KW-0347">Helicase</keyword>
<keyword evidence="7 11" id="KW-0067">ATP-binding</keyword>
<keyword evidence="3 11" id="KW-0227">DNA damage</keyword>
<comment type="miscellaneous">
    <text evidence="11">In the RecBCD complex, RecB has a slow 3'-5' helicase, an exonuclease activity and loads RecA onto ssDNA, RecD has a fast 5'-3' helicase activity, while RecC stimulates the ATPase and processivity of the RecB helicase and contributes to recognition of the Chi site.</text>
</comment>
<dbReference type="NCBIfam" id="TIGR01447">
    <property type="entry name" value="recD"/>
    <property type="match status" value="1"/>
</dbReference>
<feature type="binding site" evidence="11">
    <location>
        <begin position="290"/>
        <end position="297"/>
    </location>
    <ligand>
        <name>ATP</name>
        <dbReference type="ChEBI" id="CHEBI:30616"/>
    </ligand>
</feature>
<accession>A0A7C9TL97</accession>
<dbReference type="HAMAP" id="MF_01487">
    <property type="entry name" value="RecD"/>
    <property type="match status" value="1"/>
</dbReference>
<evidence type="ECO:0000256" key="2">
    <source>
        <dbReference type="ARBA" id="ARBA00022741"/>
    </source>
</evidence>
<dbReference type="InterPro" id="IPR027785">
    <property type="entry name" value="UvrD-like_helicase_C"/>
</dbReference>
<evidence type="ECO:0000256" key="5">
    <source>
        <dbReference type="ARBA" id="ARBA00022806"/>
    </source>
</evidence>
<evidence type="ECO:0000256" key="11">
    <source>
        <dbReference type="HAMAP-Rule" id="MF_01487"/>
    </source>
</evidence>
<evidence type="ECO:0000256" key="7">
    <source>
        <dbReference type="ARBA" id="ARBA00022840"/>
    </source>
</evidence>
<evidence type="ECO:0000313" key="15">
    <source>
        <dbReference type="Proteomes" id="UP000484255"/>
    </source>
</evidence>
<dbReference type="GO" id="GO:0003677">
    <property type="term" value="F:DNA binding"/>
    <property type="evidence" value="ECO:0007669"/>
    <property type="project" value="UniProtKB-UniRule"/>
</dbReference>
<keyword evidence="9 11" id="KW-0234">DNA repair</keyword>
<comment type="caution">
    <text evidence="14">The sequence shown here is derived from an EMBL/GenBank/DDBJ whole genome shotgun (WGS) entry which is preliminary data.</text>
</comment>
<dbReference type="InterPro" id="IPR041851">
    <property type="entry name" value="RecD_N_sf"/>
</dbReference>
<evidence type="ECO:0000256" key="4">
    <source>
        <dbReference type="ARBA" id="ARBA00022801"/>
    </source>
</evidence>
<evidence type="ECO:0000313" key="14">
    <source>
        <dbReference type="EMBL" id="NDY92123.1"/>
    </source>
</evidence>
<dbReference type="GO" id="GO:0000724">
    <property type="term" value="P:double-strand break repair via homologous recombination"/>
    <property type="evidence" value="ECO:0007669"/>
    <property type="project" value="UniProtKB-UniRule"/>
</dbReference>
<dbReference type="InterPro" id="IPR027417">
    <property type="entry name" value="P-loop_NTPase"/>
</dbReference>
<dbReference type="RefSeq" id="WP_163457977.1">
    <property type="nucleotide sequence ID" value="NZ_JAAGOH010000015.1"/>
</dbReference>
<dbReference type="InterPro" id="IPR006344">
    <property type="entry name" value="RecD"/>
</dbReference>
<keyword evidence="1 11" id="KW-0540">Nuclease</keyword>
<comment type="catalytic activity">
    <reaction evidence="11">
        <text>ATP + H2O = ADP + phosphate + H(+)</text>
        <dbReference type="Rhea" id="RHEA:13065"/>
        <dbReference type="ChEBI" id="CHEBI:15377"/>
        <dbReference type="ChEBI" id="CHEBI:15378"/>
        <dbReference type="ChEBI" id="CHEBI:30616"/>
        <dbReference type="ChEBI" id="CHEBI:43474"/>
        <dbReference type="ChEBI" id="CHEBI:456216"/>
        <dbReference type="EC" id="5.6.2.3"/>
    </reaction>
</comment>
<reference evidence="14 15" key="1">
    <citation type="submission" date="2020-02" db="EMBL/GenBank/DDBJ databases">
        <title>Ideonella bacterium strain TBM-1.</title>
        <authorList>
            <person name="Chen W.-M."/>
        </authorList>
    </citation>
    <scope>NUCLEOTIDE SEQUENCE [LARGE SCALE GENOMIC DNA]</scope>
    <source>
        <strain evidence="14 15">TBM-1</strain>
    </source>
</reference>
<sequence>MNPERPVRGRSRPPAGDPHTLPLFALQDEAASLPTPAPAGDGPPAEPAPATVLQTLADWVAAGWLRPLDLALARFLLAHDPQAPPALGLLAAWLSCLEGQGHTCLVLEPALLEGSAASRAEAWGAQLGWPAAARPGLGALLAQAPQAEGAHWLRTLARSRCVAVEGAGAQKGTERPEAPEASARTGGLAGAGGTPPLVWVPPGPQGPGRLYLRRYWQHEQAVAAALQARCAAADAGPGAPSAPALARVRHWLDRFFPAPPAGPDPADAEPDWQKLACAVAWRGRLGVITGGPGTGKTYTAARLLALLLATAPDPSRLRVALAAPTGKAAARLKQAIDTALAELERQMEGEQAPDLRLLTARIGPARTLHALLGARPDSRQFRHDALHPLPLDVLIVDEASMIHLEMMSALLVALPPQARLILLGDRDQLASVEAGAVMGDLCRDAAQGRYRQETAAFAAAATGQRLPPVWGDEAGPDLAQQTVMLRRSRRFEGAIGQLALAVNAGEATRARAVLRQGSAGPQPPLALREPAMPAAVAALALHGRPGALEPGGGGGYRPYVDLLGQMPAGAAGLSAYEAWVKSVLRAFDRFRVLTAVREGEWGVAGLNRLIAQHLASALGPTTGFRPEGGWYVGRPVMVTRNDAALGVFNGDIGLTLPAGPAAGQGAHRLKVWLLEGEQLRSVAASRLAHVETAYAMTVHKSQGSEFAHTVLVLPPGGGAVAGRELVYTGITRARTAFTLVAAQAGTLEEALARPTRRASGLAAALAFKASA</sequence>
<feature type="compositionally biased region" description="Low complexity" evidence="12">
    <location>
        <begin position="38"/>
        <end position="48"/>
    </location>
</feature>
<evidence type="ECO:0000256" key="10">
    <source>
        <dbReference type="ARBA" id="ARBA00023235"/>
    </source>
</evidence>
<evidence type="ECO:0000259" key="13">
    <source>
        <dbReference type="SMART" id="SM00382"/>
    </source>
</evidence>
<dbReference type="GO" id="GO:0008854">
    <property type="term" value="F:exodeoxyribonuclease V activity"/>
    <property type="evidence" value="ECO:0007669"/>
    <property type="project" value="InterPro"/>
</dbReference>
<comment type="subunit">
    <text evidence="11">Heterotrimer of RecB, RecC and RecD. All subunits contribute to DNA-binding.</text>
</comment>
<comment type="function">
    <text evidence="11">A helicase/nuclease that prepares dsDNA breaks (DSB) for recombinational DNA repair. Binds to DSBs and unwinds DNA via a highly rapid and processive ATP-dependent bidirectional helicase activity. Unwinds dsDNA until it encounters a Chi (crossover hotspot instigator) sequence from the 3' direction. Cuts ssDNA a few nucleotides 3' to the Chi site. The properties and activities of the enzyme are changed at Chi. The Chi-altered holoenzyme produces a long 3'-ssDNA overhang and facilitates RecA-binding to the ssDNA for homologous DNA recombination and repair. Holoenzyme degrades any linearized DNA that is unable to undergo homologous recombination. In the holoenzyme this subunit has ssDNA-dependent ATPase and 5'-3' helicase activity. When added to pre-assembled RecBC greatly stimulates nuclease activity and augments holoenzyme processivity. Negatively regulates the RecA-loading ability of RecBCD.</text>
</comment>
<evidence type="ECO:0000256" key="3">
    <source>
        <dbReference type="ARBA" id="ARBA00022763"/>
    </source>
</evidence>
<dbReference type="InterPro" id="IPR050534">
    <property type="entry name" value="Coronavir_polyprotein_1ab"/>
</dbReference>
<keyword evidence="4 11" id="KW-0378">Hydrolase</keyword>
<protein>
    <recommendedName>
        <fullName evidence="11">RecBCD enzyme subunit RecD</fullName>
        <ecNumber evidence="11">5.6.2.3</ecNumber>
    </recommendedName>
    <alternativeName>
        <fullName evidence="11">DNA 5'-3' helicase subunit RecD</fullName>
    </alternativeName>
    <alternativeName>
        <fullName evidence="11">Exonuclease V subunit RecD</fullName>
        <shortName evidence="11">ExoV subunit RecD</shortName>
    </alternativeName>
    <alternativeName>
        <fullName evidence="11">Helicase/nuclease RecBCD subunit RecD</fullName>
    </alternativeName>
</protein>
<organism evidence="14 15">
    <name type="scientific">Ideonella livida</name>
    <dbReference type="NCBI Taxonomy" id="2707176"/>
    <lineage>
        <taxon>Bacteria</taxon>
        <taxon>Pseudomonadati</taxon>
        <taxon>Pseudomonadota</taxon>
        <taxon>Betaproteobacteria</taxon>
        <taxon>Burkholderiales</taxon>
        <taxon>Sphaerotilaceae</taxon>
        <taxon>Ideonella</taxon>
    </lineage>
</organism>
<gene>
    <name evidence="11 14" type="primary">recD</name>
    <name evidence="14" type="ORF">G3A44_13075</name>
</gene>
<dbReference type="Pfam" id="PF13538">
    <property type="entry name" value="UvrD_C_2"/>
    <property type="match status" value="1"/>
</dbReference>
<dbReference type="SMART" id="SM00382">
    <property type="entry name" value="AAA"/>
    <property type="match status" value="1"/>
</dbReference>
<evidence type="ECO:0000256" key="12">
    <source>
        <dbReference type="SAM" id="MobiDB-lite"/>
    </source>
</evidence>
<feature type="region of interest" description="Disordered" evidence="12">
    <location>
        <begin position="166"/>
        <end position="199"/>
    </location>
</feature>
<name>A0A7C9TL97_9BURK</name>
<dbReference type="EMBL" id="JAAGOH010000015">
    <property type="protein sequence ID" value="NDY92123.1"/>
    <property type="molecule type" value="Genomic_DNA"/>
</dbReference>
<dbReference type="InterPro" id="IPR003593">
    <property type="entry name" value="AAA+_ATPase"/>
</dbReference>
<dbReference type="GO" id="GO:0005524">
    <property type="term" value="F:ATP binding"/>
    <property type="evidence" value="ECO:0007669"/>
    <property type="project" value="UniProtKB-UniRule"/>
</dbReference>
<dbReference type="PANTHER" id="PTHR43788:SF6">
    <property type="entry name" value="DNA HELICASE B"/>
    <property type="match status" value="1"/>
</dbReference>
<comment type="similarity">
    <text evidence="11">Belongs to the RecD family.</text>
</comment>
<dbReference type="SUPFAM" id="SSF52540">
    <property type="entry name" value="P-loop containing nucleoside triphosphate hydrolases"/>
    <property type="match status" value="2"/>
</dbReference>
<dbReference type="EC" id="5.6.2.3" evidence="11"/>
<dbReference type="Proteomes" id="UP000484255">
    <property type="component" value="Unassembled WGS sequence"/>
</dbReference>
<dbReference type="PANTHER" id="PTHR43788">
    <property type="entry name" value="DNA2/NAM7 HELICASE FAMILY MEMBER"/>
    <property type="match status" value="1"/>
</dbReference>
<keyword evidence="8 11" id="KW-0238">DNA-binding</keyword>